<evidence type="ECO:0000256" key="3">
    <source>
        <dbReference type="ARBA" id="ARBA00023186"/>
    </source>
</evidence>
<evidence type="ECO:0000256" key="1">
    <source>
        <dbReference type="ARBA" id="ARBA00022741"/>
    </source>
</evidence>
<evidence type="ECO:0000313" key="8">
    <source>
        <dbReference type="Proteomes" id="UP000295444"/>
    </source>
</evidence>
<keyword evidence="3" id="KW-0143">Chaperone</keyword>
<dbReference type="PANTHER" id="PTHR13748:SF62">
    <property type="entry name" value="COBW DOMAIN-CONTAINING PROTEIN"/>
    <property type="match status" value="1"/>
</dbReference>
<dbReference type="InterPro" id="IPR051316">
    <property type="entry name" value="Zinc-reg_GTPase_activator"/>
</dbReference>
<gene>
    <name evidence="7" type="ORF">EV186_104497</name>
</gene>
<dbReference type="Gene3D" id="3.30.1220.10">
    <property type="entry name" value="CobW-like, C-terminal domain"/>
    <property type="match status" value="1"/>
</dbReference>
<dbReference type="InterPro" id="IPR027417">
    <property type="entry name" value="P-loop_NTPase"/>
</dbReference>
<comment type="catalytic activity">
    <reaction evidence="5">
        <text>GTP + H2O = GDP + phosphate + H(+)</text>
        <dbReference type="Rhea" id="RHEA:19669"/>
        <dbReference type="ChEBI" id="CHEBI:15377"/>
        <dbReference type="ChEBI" id="CHEBI:15378"/>
        <dbReference type="ChEBI" id="CHEBI:37565"/>
        <dbReference type="ChEBI" id="CHEBI:43474"/>
        <dbReference type="ChEBI" id="CHEBI:58189"/>
    </reaction>
    <physiologicalReaction direction="left-to-right" evidence="5">
        <dbReference type="Rhea" id="RHEA:19670"/>
    </physiologicalReaction>
</comment>
<evidence type="ECO:0000313" key="7">
    <source>
        <dbReference type="EMBL" id="TDP96509.1"/>
    </source>
</evidence>
<comment type="similarity">
    <text evidence="4">Belongs to the SIMIBI class G3E GTPase family. ZNG1 subfamily.</text>
</comment>
<reference evidence="7 8" key="1">
    <citation type="submission" date="2019-03" db="EMBL/GenBank/DDBJ databases">
        <title>Genomic Encyclopedia of Type Strains, Phase IV (KMG-IV): sequencing the most valuable type-strain genomes for metagenomic binning, comparative biology and taxonomic classification.</title>
        <authorList>
            <person name="Goeker M."/>
        </authorList>
    </citation>
    <scope>NUCLEOTIDE SEQUENCE [LARGE SCALE GENOMIC DNA]</scope>
    <source>
        <strain evidence="7 8">DSM 45361</strain>
    </source>
</reference>
<dbReference type="Pfam" id="PF02492">
    <property type="entry name" value="cobW"/>
    <property type="match status" value="1"/>
</dbReference>
<dbReference type="GO" id="GO:0000166">
    <property type="term" value="F:nucleotide binding"/>
    <property type="evidence" value="ECO:0007669"/>
    <property type="project" value="UniProtKB-KW"/>
</dbReference>
<dbReference type="InterPro" id="IPR011629">
    <property type="entry name" value="CobW-like_C"/>
</dbReference>
<accession>A0A4R6S934</accession>
<evidence type="ECO:0000256" key="4">
    <source>
        <dbReference type="ARBA" id="ARBA00034320"/>
    </source>
</evidence>
<name>A0A4R6S934_LABRH</name>
<keyword evidence="2" id="KW-0378">Hydrolase</keyword>
<dbReference type="OrthoDB" id="9808822at2"/>
<dbReference type="Proteomes" id="UP000295444">
    <property type="component" value="Unassembled WGS sequence"/>
</dbReference>
<dbReference type="PANTHER" id="PTHR13748">
    <property type="entry name" value="COBW-RELATED"/>
    <property type="match status" value="1"/>
</dbReference>
<evidence type="ECO:0000256" key="5">
    <source>
        <dbReference type="ARBA" id="ARBA00049117"/>
    </source>
</evidence>
<feature type="domain" description="CobW C-terminal" evidence="6">
    <location>
        <begin position="220"/>
        <end position="311"/>
    </location>
</feature>
<protein>
    <submittedName>
        <fullName evidence="7">G3E family GTPase</fullName>
    </submittedName>
</protein>
<evidence type="ECO:0000256" key="2">
    <source>
        <dbReference type="ARBA" id="ARBA00022801"/>
    </source>
</evidence>
<dbReference type="SUPFAM" id="SSF90002">
    <property type="entry name" value="Hypothetical protein YjiA, C-terminal domain"/>
    <property type="match status" value="1"/>
</dbReference>
<dbReference type="SMART" id="SM00833">
    <property type="entry name" value="CobW_C"/>
    <property type="match status" value="1"/>
</dbReference>
<dbReference type="InterPro" id="IPR003495">
    <property type="entry name" value="CobW/HypB/UreG_nucleotide-bd"/>
</dbReference>
<keyword evidence="1" id="KW-0547">Nucleotide-binding</keyword>
<dbReference type="GO" id="GO:0005737">
    <property type="term" value="C:cytoplasm"/>
    <property type="evidence" value="ECO:0007669"/>
    <property type="project" value="TreeGrafter"/>
</dbReference>
<dbReference type="CDD" id="cd03112">
    <property type="entry name" value="CobW-like"/>
    <property type="match status" value="1"/>
</dbReference>
<dbReference type="Gene3D" id="3.40.50.300">
    <property type="entry name" value="P-loop containing nucleotide triphosphate hydrolases"/>
    <property type="match status" value="1"/>
</dbReference>
<dbReference type="Pfam" id="PF07683">
    <property type="entry name" value="CobW_C"/>
    <property type="match status" value="1"/>
</dbReference>
<keyword evidence="8" id="KW-1185">Reference proteome</keyword>
<dbReference type="AlphaFoldDB" id="A0A4R6S934"/>
<dbReference type="RefSeq" id="WP_133851853.1">
    <property type="nucleotide sequence ID" value="NZ_SNXZ01000004.1"/>
</dbReference>
<dbReference type="GO" id="GO:0016787">
    <property type="term" value="F:hydrolase activity"/>
    <property type="evidence" value="ECO:0007669"/>
    <property type="project" value="UniProtKB-KW"/>
</dbReference>
<sequence>MSRSIPVVVLAGYLGAGKTTLLNHLLRAADGIRIGAVVNDFGSVNVDAMLVAGQVDATIGFGNGCLCCAVDEGELDALLDKLVHPDGPVDAVVIEASGLAEPADLVRRLLSSANPHIEYGGLVEVVDAVEFHDTRAKHIDLDRHLRLADLVVVNKTDRQSDAAAVLETVRGIAENATVVATSHGQIAPGLLFDRPAPDVGARQLSFADLLDHHEHLHDSYRSATFVANEPVNPRLLVEFLRKRPTGLYRVKGPVDFGAAGFGDRFLLNCVGGYLRFRRTPWPVGEPRRTQIVLIGHDADPEAAIEELVACVEPAEENDIFTALRHTDHD</sequence>
<dbReference type="SUPFAM" id="SSF52540">
    <property type="entry name" value="P-loop containing nucleoside triphosphate hydrolases"/>
    <property type="match status" value="1"/>
</dbReference>
<dbReference type="InterPro" id="IPR036627">
    <property type="entry name" value="CobW-likC_sf"/>
</dbReference>
<proteinExistence type="inferred from homology"/>
<dbReference type="EMBL" id="SNXZ01000004">
    <property type="protein sequence ID" value="TDP96509.1"/>
    <property type="molecule type" value="Genomic_DNA"/>
</dbReference>
<organism evidence="7 8">
    <name type="scientific">Labedaea rhizosphaerae</name>
    <dbReference type="NCBI Taxonomy" id="598644"/>
    <lineage>
        <taxon>Bacteria</taxon>
        <taxon>Bacillati</taxon>
        <taxon>Actinomycetota</taxon>
        <taxon>Actinomycetes</taxon>
        <taxon>Pseudonocardiales</taxon>
        <taxon>Pseudonocardiaceae</taxon>
        <taxon>Labedaea</taxon>
    </lineage>
</organism>
<evidence type="ECO:0000259" key="6">
    <source>
        <dbReference type="SMART" id="SM00833"/>
    </source>
</evidence>
<comment type="caution">
    <text evidence="7">The sequence shown here is derived from an EMBL/GenBank/DDBJ whole genome shotgun (WGS) entry which is preliminary data.</text>
</comment>